<dbReference type="InterPro" id="IPR036513">
    <property type="entry name" value="STAS_dom_sf"/>
</dbReference>
<proteinExistence type="predicted"/>
<dbReference type="STRING" id="388950.GCA_001611675_02371"/>
<dbReference type="RefSeq" id="WP_068838307.1">
    <property type="nucleotide sequence ID" value="NZ_BMXC01000003.1"/>
</dbReference>
<dbReference type="AlphaFoldDB" id="A0A1I7JBZ4"/>
<sequence>MLQILEESKGDLVAFRISAHVDKQDYDIMLPLLQERIQAHGKVKVYAEVQDVQEYSLQALRDEVTFDLKHANDFSRVAIVGNQKWLDWLVTVAKPFTTADVRYFDFSERSQAWEWIHTS</sequence>
<protein>
    <submittedName>
        <fullName evidence="1">SpoIIAA-like</fullName>
    </submittedName>
</protein>
<dbReference type="Gene3D" id="3.40.50.10600">
    <property type="entry name" value="SpoIIaa-like domains"/>
    <property type="match status" value="1"/>
</dbReference>
<dbReference type="EMBL" id="FPCA01000003">
    <property type="protein sequence ID" value="SFU82654.1"/>
    <property type="molecule type" value="Genomic_DNA"/>
</dbReference>
<gene>
    <name evidence="1" type="ORF">SAMN04487941_2694</name>
</gene>
<evidence type="ECO:0000313" key="1">
    <source>
        <dbReference type="EMBL" id="SFU82654.1"/>
    </source>
</evidence>
<dbReference type="SUPFAM" id="SSF52091">
    <property type="entry name" value="SpoIIaa-like"/>
    <property type="match status" value="1"/>
</dbReference>
<dbReference type="Pfam" id="PF11964">
    <property type="entry name" value="SpoIIAA-like"/>
    <property type="match status" value="1"/>
</dbReference>
<reference evidence="2" key="1">
    <citation type="submission" date="2016-10" db="EMBL/GenBank/DDBJ databases">
        <authorList>
            <person name="Varghese N."/>
        </authorList>
    </citation>
    <scope>NUCLEOTIDE SEQUENCE [LARGE SCALE GENOMIC DNA]</scope>
    <source>
        <strain evidence="2">DSM 18820</strain>
    </source>
</reference>
<dbReference type="OrthoDB" id="9811577at2"/>
<dbReference type="Proteomes" id="UP000182491">
    <property type="component" value="Unassembled WGS sequence"/>
</dbReference>
<dbReference type="InterPro" id="IPR038396">
    <property type="entry name" value="SpoIIAA-like_sf"/>
</dbReference>
<keyword evidence="2" id="KW-1185">Reference proteome</keyword>
<name>A0A1I7JBZ4_9BACT</name>
<dbReference type="InterPro" id="IPR021866">
    <property type="entry name" value="SpoIIAA-like"/>
</dbReference>
<evidence type="ECO:0000313" key="2">
    <source>
        <dbReference type="Proteomes" id="UP000182491"/>
    </source>
</evidence>
<organism evidence="1 2">
    <name type="scientific">Pontibacter akesuensis</name>
    <dbReference type="NCBI Taxonomy" id="388950"/>
    <lineage>
        <taxon>Bacteria</taxon>
        <taxon>Pseudomonadati</taxon>
        <taxon>Bacteroidota</taxon>
        <taxon>Cytophagia</taxon>
        <taxon>Cytophagales</taxon>
        <taxon>Hymenobacteraceae</taxon>
        <taxon>Pontibacter</taxon>
    </lineage>
</organism>
<accession>A0A1I7JBZ4</accession>